<name>A0A8D5ZI13_9CREN</name>
<dbReference type="RefSeq" id="WP_221286657.1">
    <property type="nucleotide sequence ID" value="NZ_AP024597.1"/>
</dbReference>
<evidence type="ECO:0000313" key="1">
    <source>
        <dbReference type="EMBL" id="BCU70199.1"/>
    </source>
</evidence>
<sequence length="97" mass="11166">MTVPASRFTEPSVTEFLSKLNLDTCWLFNFKAIKDPEAFLKTVFFSRYTTLGFVTNENERDKGKQLVEIARKYNITAIAYLSRSVPSNSFLICVKEK</sequence>
<proteinExistence type="predicted"/>
<organism evidence="1 2">
    <name type="scientific">Stygiolobus caldivivus</name>
    <dbReference type="NCBI Taxonomy" id="2824673"/>
    <lineage>
        <taxon>Archaea</taxon>
        <taxon>Thermoproteota</taxon>
        <taxon>Thermoprotei</taxon>
        <taxon>Sulfolobales</taxon>
        <taxon>Sulfolobaceae</taxon>
        <taxon>Stygiolobus</taxon>
    </lineage>
</organism>
<evidence type="ECO:0000313" key="2">
    <source>
        <dbReference type="Proteomes" id="UP000825123"/>
    </source>
</evidence>
<dbReference type="EMBL" id="AP024597">
    <property type="protein sequence ID" value="BCU70199.1"/>
    <property type="molecule type" value="Genomic_DNA"/>
</dbReference>
<accession>A0A8D5ZI13</accession>
<dbReference type="AlphaFoldDB" id="A0A8D5ZI13"/>
<gene>
    <name evidence="1" type="ORF">KN1_14960</name>
</gene>
<dbReference type="GeneID" id="66163213"/>
<dbReference type="KEGG" id="csty:KN1_14960"/>
<protein>
    <submittedName>
        <fullName evidence="1">Uncharacterized protein</fullName>
    </submittedName>
</protein>
<dbReference type="Proteomes" id="UP000825123">
    <property type="component" value="Chromosome"/>
</dbReference>
<reference evidence="1 2" key="1">
    <citation type="submission" date="2021-04" db="EMBL/GenBank/DDBJ databases">
        <title>Complete genome sequence of Stygiolobus sp. KN-1.</title>
        <authorList>
            <person name="Nakamura K."/>
            <person name="Sakai H."/>
            <person name="Kurosawa N."/>
        </authorList>
    </citation>
    <scope>NUCLEOTIDE SEQUENCE [LARGE SCALE GENOMIC DNA]</scope>
    <source>
        <strain evidence="1 2">KN-1</strain>
    </source>
</reference>
<keyword evidence="2" id="KW-1185">Reference proteome</keyword>